<evidence type="ECO:0000313" key="2">
    <source>
        <dbReference type="Proteomes" id="UP000199577"/>
    </source>
</evidence>
<evidence type="ECO:0000313" key="1">
    <source>
        <dbReference type="EMBL" id="SFC07428.1"/>
    </source>
</evidence>
<dbReference type="Proteomes" id="UP000199577">
    <property type="component" value="Unassembled WGS sequence"/>
</dbReference>
<proteinExistence type="predicted"/>
<keyword evidence="2" id="KW-1185">Reference proteome</keyword>
<name>A0A1I1GC35_9SPHI</name>
<dbReference type="RefSeq" id="WP_090972295.1">
    <property type="nucleotide sequence ID" value="NZ_FOLL01000004.1"/>
</dbReference>
<dbReference type="AlphaFoldDB" id="A0A1I1GC35"/>
<sequence>MNNSKAPKRLDAWKTEQYFFTKNRGDIDYIIATRLADNSVFIVENDVIRGFLASDAGLDAALQDERAFGHFPVLRLSESELNEEYSRVHFCGKYRRIEFNYTGVEYFNEAEATLNRNNSETSSAYQLNCFAALVFAGFKGYEKRYNMPSDLTVKQVVAEIGFVNKPAIEKIQGIFRDTIQNDPDLAECYGFQSF</sequence>
<organism evidence="1 2">
    <name type="scientific">Parapedobacter composti</name>
    <dbReference type="NCBI Taxonomy" id="623281"/>
    <lineage>
        <taxon>Bacteria</taxon>
        <taxon>Pseudomonadati</taxon>
        <taxon>Bacteroidota</taxon>
        <taxon>Sphingobacteriia</taxon>
        <taxon>Sphingobacteriales</taxon>
        <taxon>Sphingobacteriaceae</taxon>
        <taxon>Parapedobacter</taxon>
    </lineage>
</organism>
<gene>
    <name evidence="1" type="ORF">SAMN05421747_10415</name>
</gene>
<protein>
    <submittedName>
        <fullName evidence="1">Uncharacterized protein</fullName>
    </submittedName>
</protein>
<reference evidence="1 2" key="1">
    <citation type="submission" date="2016-10" db="EMBL/GenBank/DDBJ databases">
        <authorList>
            <person name="de Groot N.N."/>
        </authorList>
    </citation>
    <scope>NUCLEOTIDE SEQUENCE [LARGE SCALE GENOMIC DNA]</scope>
    <source>
        <strain evidence="1 2">DSM 22900</strain>
    </source>
</reference>
<dbReference type="EMBL" id="FOLL01000004">
    <property type="protein sequence ID" value="SFC07428.1"/>
    <property type="molecule type" value="Genomic_DNA"/>
</dbReference>
<accession>A0A1I1GC35</accession>
<dbReference type="STRING" id="623281.SAMN05421747_10415"/>